<comment type="caution">
    <text evidence="9">The sequence shown here is derived from an EMBL/GenBank/DDBJ whole genome shotgun (WGS) entry which is preliminary data.</text>
</comment>
<dbReference type="GO" id="GO:0005886">
    <property type="term" value="C:plasma membrane"/>
    <property type="evidence" value="ECO:0007669"/>
    <property type="project" value="UniProtKB-SubCell"/>
</dbReference>
<dbReference type="InterPro" id="IPR007353">
    <property type="entry name" value="DUF421"/>
</dbReference>
<dbReference type="EMBL" id="MAOI01000079">
    <property type="protein sequence ID" value="OJD78185.1"/>
    <property type="molecule type" value="Genomic_DNA"/>
</dbReference>
<feature type="transmembrane region" description="Helical" evidence="7">
    <location>
        <begin position="56"/>
        <end position="73"/>
    </location>
</feature>
<sequence>MNILLESIILILTGIIVLKMTGSKSVSQMTRAEIIIVVSIGRIIVEPVLSRKVIPSIFAAITFSSILFIIHFLELKSRKVEQFLNGSSIVIVENGEIVKGNLMRAKMSEQQLYMQLREKGIHDLKSLQKVTAEPNGRIGYQLNALAQPVTLEMLEKILDQHIMKK</sequence>
<evidence type="ECO:0000256" key="4">
    <source>
        <dbReference type="ARBA" id="ARBA00022692"/>
    </source>
</evidence>
<evidence type="ECO:0000256" key="5">
    <source>
        <dbReference type="ARBA" id="ARBA00022989"/>
    </source>
</evidence>
<comment type="subcellular location">
    <subcellularLocation>
        <location evidence="1">Cell membrane</location>
        <topology evidence="1">Multi-pass membrane protein</topology>
    </subcellularLocation>
</comment>
<evidence type="ECO:0000256" key="1">
    <source>
        <dbReference type="ARBA" id="ARBA00004651"/>
    </source>
</evidence>
<dbReference type="Gene3D" id="3.30.240.20">
    <property type="entry name" value="bsu07140 like domains"/>
    <property type="match status" value="1"/>
</dbReference>
<evidence type="ECO:0000313" key="9">
    <source>
        <dbReference type="EMBL" id="OJD78185.1"/>
    </source>
</evidence>
<evidence type="ECO:0000256" key="6">
    <source>
        <dbReference type="ARBA" id="ARBA00023136"/>
    </source>
</evidence>
<protein>
    <recommendedName>
        <fullName evidence="8">YetF C-terminal domain-containing protein</fullName>
    </recommendedName>
</protein>
<dbReference type="RefSeq" id="WP_071719505.1">
    <property type="nucleotide sequence ID" value="NZ_CBCSHB010000019.1"/>
</dbReference>
<evidence type="ECO:0000256" key="2">
    <source>
        <dbReference type="ARBA" id="ARBA00006448"/>
    </source>
</evidence>
<evidence type="ECO:0000313" key="10">
    <source>
        <dbReference type="Proteomes" id="UP000182788"/>
    </source>
</evidence>
<keyword evidence="6 7" id="KW-0472">Membrane</keyword>
<reference evidence="9 10" key="1">
    <citation type="submission" date="2016-06" db="EMBL/GenBank/DDBJ databases">
        <title>First insights into the genetic diversity and population structure of in the Bacillus cereus group bacteria from diverse marine environments.</title>
        <authorList>
            <person name="Liu Y."/>
            <person name="Lai Q."/>
            <person name="Shao Z."/>
        </authorList>
    </citation>
    <scope>NUCLEOTIDE SEQUENCE [LARGE SCALE GENOMIC DNA]</scope>
    <source>
        <strain evidence="9 10">NH24A2</strain>
    </source>
</reference>
<feature type="domain" description="YetF C-terminal" evidence="8">
    <location>
        <begin position="76"/>
        <end position="145"/>
    </location>
</feature>
<evidence type="ECO:0000256" key="7">
    <source>
        <dbReference type="SAM" id="Phobius"/>
    </source>
</evidence>
<gene>
    <name evidence="9" type="ORF">BAU28_02880</name>
</gene>
<comment type="similarity">
    <text evidence="2">Belongs to the UPF0702 family.</text>
</comment>
<dbReference type="Pfam" id="PF04239">
    <property type="entry name" value="DUF421"/>
    <property type="match status" value="1"/>
</dbReference>
<keyword evidence="4 7" id="KW-0812">Transmembrane</keyword>
<evidence type="ECO:0000259" key="8">
    <source>
        <dbReference type="Pfam" id="PF04239"/>
    </source>
</evidence>
<proteinExistence type="inferred from homology"/>
<dbReference type="PANTHER" id="PTHR34582:SF2">
    <property type="entry name" value="UPF0702 TRANSMEMBRANE PROTEIN YDFR"/>
    <property type="match status" value="1"/>
</dbReference>
<accession>A0A1J9UJG1</accession>
<dbReference type="InterPro" id="IPR023090">
    <property type="entry name" value="UPF0702_alpha/beta_dom_sf"/>
</dbReference>
<keyword evidence="5 7" id="KW-1133">Transmembrane helix</keyword>
<name>A0A1J9UJG1_9BACI</name>
<evidence type="ECO:0000256" key="3">
    <source>
        <dbReference type="ARBA" id="ARBA00022475"/>
    </source>
</evidence>
<dbReference type="PANTHER" id="PTHR34582">
    <property type="entry name" value="UPF0702 TRANSMEMBRANE PROTEIN YCAP"/>
    <property type="match status" value="1"/>
</dbReference>
<dbReference type="GeneID" id="87593382"/>
<dbReference type="AlphaFoldDB" id="A0A1J9UJG1"/>
<dbReference type="Proteomes" id="UP000182788">
    <property type="component" value="Unassembled WGS sequence"/>
</dbReference>
<keyword evidence="3" id="KW-1003">Cell membrane</keyword>
<organism evidence="9 10">
    <name type="scientific">Bacillus paramycoides</name>
    <dbReference type="NCBI Taxonomy" id="2026194"/>
    <lineage>
        <taxon>Bacteria</taxon>
        <taxon>Bacillati</taxon>
        <taxon>Bacillota</taxon>
        <taxon>Bacilli</taxon>
        <taxon>Bacillales</taxon>
        <taxon>Bacillaceae</taxon>
        <taxon>Bacillus</taxon>
        <taxon>Bacillus cereus group</taxon>
    </lineage>
</organism>